<evidence type="ECO:0000313" key="2">
    <source>
        <dbReference type="Proteomes" id="UP000187074"/>
    </source>
</evidence>
<comment type="caution">
    <text evidence="1">The sequence shown here is derived from an EMBL/GenBank/DDBJ whole genome shotgun (WGS) entry which is preliminary data.</text>
</comment>
<dbReference type="Proteomes" id="UP000187074">
    <property type="component" value="Unassembled WGS sequence"/>
</dbReference>
<organism evidence="1 2">
    <name type="scientific">Paenibacillus lautus</name>
    <name type="common">Bacillus lautus</name>
    <dbReference type="NCBI Taxonomy" id="1401"/>
    <lineage>
        <taxon>Bacteria</taxon>
        <taxon>Bacillati</taxon>
        <taxon>Bacillota</taxon>
        <taxon>Bacilli</taxon>
        <taxon>Bacillales</taxon>
        <taxon>Paenibacillaceae</taxon>
        <taxon>Paenibacillus</taxon>
    </lineage>
</organism>
<dbReference type="OrthoDB" id="2677830at2"/>
<protein>
    <recommendedName>
        <fullName evidence="3">DUF559 domain-containing protein</fullName>
    </recommendedName>
</protein>
<sequence length="222" mass="26189">MDFEKAHRTFMHYHLRNRTGERRGRLERGHGEAETLFCQNVWWPLRGHFRDLHPQFEVLDWRGRSYYCSFALITPHLRLIIEVKPFSTHTTKMDRQKYCNELNRETFLSAMGYQVISFACDDVAHRPELCMTLLRMVINRYLAEPHSTSVSTVTEREIIRFACMLARPLRPIDVKTHLRLNHRTALRFLHSLCDKGLLIPVTGSQGKHVVKYELHPYAAQCL</sequence>
<name>A0A1R1AXV0_PAELA</name>
<dbReference type="RefSeq" id="WP_076324199.1">
    <property type="nucleotide sequence ID" value="NZ_MRTF01000007.1"/>
</dbReference>
<proteinExistence type="predicted"/>
<accession>A0A1R1AXV0</accession>
<evidence type="ECO:0008006" key="3">
    <source>
        <dbReference type="Google" id="ProtNLM"/>
    </source>
</evidence>
<reference evidence="1 2" key="1">
    <citation type="submission" date="2016-11" db="EMBL/GenBank/DDBJ databases">
        <title>Paenibacillus species isolates.</title>
        <authorList>
            <person name="Beno S.M."/>
        </authorList>
    </citation>
    <scope>NUCLEOTIDE SEQUENCE [LARGE SCALE GENOMIC DNA]</scope>
    <source>
        <strain evidence="1 2">FSL F4-0100</strain>
    </source>
</reference>
<gene>
    <name evidence="1" type="ORF">BK123_20285</name>
</gene>
<dbReference type="EMBL" id="MRTF01000007">
    <property type="protein sequence ID" value="OME90706.1"/>
    <property type="molecule type" value="Genomic_DNA"/>
</dbReference>
<dbReference type="STRING" id="1401.BK123_20285"/>
<dbReference type="AlphaFoldDB" id="A0A1R1AXV0"/>
<evidence type="ECO:0000313" key="1">
    <source>
        <dbReference type="EMBL" id="OME90706.1"/>
    </source>
</evidence>